<accession>A0A951U5C9</accession>
<gene>
    <name evidence="10" type="ORF">KME07_13830</name>
</gene>
<evidence type="ECO:0000313" key="10">
    <source>
        <dbReference type="EMBL" id="MBW4466500.1"/>
    </source>
</evidence>
<evidence type="ECO:0000256" key="2">
    <source>
        <dbReference type="ARBA" id="ARBA00008061"/>
    </source>
</evidence>
<evidence type="ECO:0000256" key="7">
    <source>
        <dbReference type="PIRSR" id="PIRSR001021-1"/>
    </source>
</evidence>
<feature type="active site" description="Nucleophile" evidence="7">
    <location>
        <position position="235"/>
    </location>
</feature>
<dbReference type="NCBIfam" id="NF006969">
    <property type="entry name" value="PRK09441.1-2"/>
    <property type="match status" value="1"/>
</dbReference>
<evidence type="ECO:0000259" key="9">
    <source>
        <dbReference type="SMART" id="SM00642"/>
    </source>
</evidence>
<dbReference type="InterPro" id="IPR013776">
    <property type="entry name" value="A-amylase_thermo"/>
</dbReference>
<evidence type="ECO:0000256" key="6">
    <source>
        <dbReference type="ARBA" id="ARBA00023295"/>
    </source>
</evidence>
<comment type="cofactor">
    <cofactor evidence="1">
        <name>Ca(2+)</name>
        <dbReference type="ChEBI" id="CHEBI:29108"/>
    </cofactor>
</comment>
<dbReference type="InterPro" id="IPR006047">
    <property type="entry name" value="GH13_cat_dom"/>
</dbReference>
<reference evidence="10" key="1">
    <citation type="submission" date="2021-05" db="EMBL/GenBank/DDBJ databases">
        <authorList>
            <person name="Pietrasiak N."/>
            <person name="Ward R."/>
            <person name="Stajich J.E."/>
            <person name="Kurbessoian T."/>
        </authorList>
    </citation>
    <scope>NUCLEOTIDE SEQUENCE</scope>
    <source>
        <strain evidence="10">GSE-TBD4-15B</strain>
    </source>
</reference>
<protein>
    <submittedName>
        <fullName evidence="10">Alpha-amylase</fullName>
        <ecNumber evidence="10">3.2.1.1</ecNumber>
    </submittedName>
</protein>
<comment type="caution">
    <text evidence="10">The sequence shown here is derived from an EMBL/GenBank/DDBJ whole genome shotgun (WGS) entry which is preliminary data.</text>
</comment>
<dbReference type="SUPFAM" id="SSF51445">
    <property type="entry name" value="(Trans)glycosidases"/>
    <property type="match status" value="1"/>
</dbReference>
<feature type="active site" description="Proton donor" evidence="7">
    <location>
        <position position="265"/>
    </location>
</feature>
<keyword evidence="5" id="KW-0119">Carbohydrate metabolism</keyword>
<reference evidence="10" key="2">
    <citation type="journal article" date="2022" name="Microbiol. Resour. Announc.">
        <title>Metagenome Sequencing to Explore Phylogenomics of Terrestrial Cyanobacteria.</title>
        <authorList>
            <person name="Ward R.D."/>
            <person name="Stajich J.E."/>
            <person name="Johansen J.R."/>
            <person name="Huntemann M."/>
            <person name="Clum A."/>
            <person name="Foster B."/>
            <person name="Foster B."/>
            <person name="Roux S."/>
            <person name="Palaniappan K."/>
            <person name="Varghese N."/>
            <person name="Mukherjee S."/>
            <person name="Reddy T.B.K."/>
            <person name="Daum C."/>
            <person name="Copeland A."/>
            <person name="Chen I.A."/>
            <person name="Ivanova N.N."/>
            <person name="Kyrpides N.C."/>
            <person name="Shapiro N."/>
            <person name="Eloe-Fadrosh E.A."/>
            <person name="Pietrasiak N."/>
        </authorList>
    </citation>
    <scope>NUCLEOTIDE SEQUENCE</scope>
    <source>
        <strain evidence="10">GSE-TBD4-15B</strain>
    </source>
</reference>
<dbReference type="Pfam" id="PF00128">
    <property type="entry name" value="Alpha-amylase"/>
    <property type="match status" value="1"/>
</dbReference>
<keyword evidence="4 10" id="KW-0378">Hydrolase</keyword>
<sequence>MSQDKGAMMQYFHWYIADDGKLWNRVKEKAQQLADAGFTAMWLPPAYKGIGGGMDVGYGVYDMYDLGEFDQKGSVRTKYGTKNEYVEAIKTLREVGIRTYADIVFNHRLGGDEPEKVKATPYPRDNRTEPKGEMYEIEAYTKFTFPGRQGKYSDFQWHWHHFNAVDYDANNTDDDSTIYVFEGKKFEDYVALEFGNFDYLMGCDIEFDNEEVRKELSDWGKWYIDTTGIDGYRIDAAKHIPAWYFPDWLDEMSEYSGREKFAVAEYWDADIAALHAYIENSRGRVAVFDVPLHYNLHAASIQGEDYDMRQIFDNTLAKEQPTLAVTFVANHDSQALQDLESVVEPWFKPIAYALILLRQEGYPCVFYPDYYGAEYTDTGSDGNEYTVVMPSHGWLIDKFLYARKHFSYGAQYDYFDHANTIGWTCLGDEEHPGAMAVVLTNGSEGSKRMEVGKPNTKFVDLTEHIDEPVTTDENGWGEFRCNGGSVSVWVEADR</sequence>
<dbReference type="Gene3D" id="2.40.30.140">
    <property type="match status" value="1"/>
</dbReference>
<organism evidence="10 11">
    <name type="scientific">Pegethrix bostrychoides GSE-TBD4-15B</name>
    <dbReference type="NCBI Taxonomy" id="2839662"/>
    <lineage>
        <taxon>Bacteria</taxon>
        <taxon>Bacillati</taxon>
        <taxon>Cyanobacteriota</taxon>
        <taxon>Cyanophyceae</taxon>
        <taxon>Oculatellales</taxon>
        <taxon>Oculatellaceae</taxon>
        <taxon>Pegethrix</taxon>
    </lineage>
</organism>
<dbReference type="EC" id="3.2.1.1" evidence="10"/>
<dbReference type="InterPro" id="IPR015237">
    <property type="entry name" value="Alpha-amylase_C_pro"/>
</dbReference>
<dbReference type="SMART" id="SM00642">
    <property type="entry name" value="Aamy"/>
    <property type="match status" value="1"/>
</dbReference>
<dbReference type="Pfam" id="PF09154">
    <property type="entry name" value="Alpha-amy_C_pro"/>
    <property type="match status" value="1"/>
</dbReference>
<feature type="binding site" evidence="8">
    <location>
        <position position="198"/>
    </location>
    <ligand>
        <name>Ca(2+)</name>
        <dbReference type="ChEBI" id="CHEBI:29108"/>
        <label>1</label>
    </ligand>
</feature>
<dbReference type="Proteomes" id="UP000707356">
    <property type="component" value="Unassembled WGS sequence"/>
</dbReference>
<dbReference type="GO" id="GO:0005509">
    <property type="term" value="F:calcium ion binding"/>
    <property type="evidence" value="ECO:0007669"/>
    <property type="project" value="InterPro"/>
</dbReference>
<dbReference type="NCBIfam" id="NF006968">
    <property type="entry name" value="PRK09441.1-1"/>
    <property type="match status" value="1"/>
</dbReference>
<evidence type="ECO:0000256" key="1">
    <source>
        <dbReference type="ARBA" id="ARBA00001913"/>
    </source>
</evidence>
<dbReference type="PIRSF" id="PIRSF001021">
    <property type="entry name" value="Alph-amls_thrmst"/>
    <property type="match status" value="1"/>
</dbReference>
<evidence type="ECO:0000256" key="3">
    <source>
        <dbReference type="ARBA" id="ARBA00022723"/>
    </source>
</evidence>
<dbReference type="InterPro" id="IPR017853">
    <property type="entry name" value="GH"/>
</dbReference>
<evidence type="ECO:0000256" key="4">
    <source>
        <dbReference type="ARBA" id="ARBA00022801"/>
    </source>
</evidence>
<feature type="domain" description="Glycosyl hydrolase family 13 catalytic" evidence="9">
    <location>
        <begin position="6"/>
        <end position="403"/>
    </location>
</feature>
<evidence type="ECO:0000256" key="8">
    <source>
        <dbReference type="PIRSR" id="PIRSR001021-2"/>
    </source>
</evidence>
<dbReference type="GO" id="GO:0004556">
    <property type="term" value="F:alpha-amylase activity"/>
    <property type="evidence" value="ECO:0007669"/>
    <property type="project" value="UniProtKB-EC"/>
</dbReference>
<evidence type="ECO:0000313" key="11">
    <source>
        <dbReference type="Proteomes" id="UP000707356"/>
    </source>
</evidence>
<feature type="binding site" evidence="8">
    <location>
        <position position="239"/>
    </location>
    <ligand>
        <name>Ca(2+)</name>
        <dbReference type="ChEBI" id="CHEBI:29108"/>
        <label>1</label>
    </ligand>
</feature>
<dbReference type="Gene3D" id="3.20.20.80">
    <property type="entry name" value="Glycosidases"/>
    <property type="match status" value="1"/>
</dbReference>
<keyword evidence="6 10" id="KW-0326">Glycosidase</keyword>
<dbReference type="InterPro" id="IPR013780">
    <property type="entry name" value="Glyco_hydro_b"/>
</dbReference>
<keyword evidence="8" id="KW-0106">Calcium</keyword>
<evidence type="ECO:0000256" key="5">
    <source>
        <dbReference type="ARBA" id="ARBA00023277"/>
    </source>
</evidence>
<comment type="similarity">
    <text evidence="2">Belongs to the glycosyl hydrolase 13 family.</text>
</comment>
<dbReference type="GO" id="GO:0005975">
    <property type="term" value="P:carbohydrate metabolic process"/>
    <property type="evidence" value="ECO:0007669"/>
    <property type="project" value="InterPro"/>
</dbReference>
<feature type="binding site" evidence="8">
    <location>
        <position position="204"/>
    </location>
    <ligand>
        <name>Ca(2+)</name>
        <dbReference type="ChEBI" id="CHEBI:29108"/>
        <label>1</label>
    </ligand>
</feature>
<dbReference type="AlphaFoldDB" id="A0A951U5C9"/>
<dbReference type="Gene3D" id="2.60.40.1180">
    <property type="entry name" value="Golgi alpha-mannosidase II"/>
    <property type="match status" value="1"/>
</dbReference>
<dbReference type="EMBL" id="JAHHHV010000068">
    <property type="protein sequence ID" value="MBW4466500.1"/>
    <property type="molecule type" value="Genomic_DNA"/>
</dbReference>
<dbReference type="PANTHER" id="PTHR43447">
    <property type="entry name" value="ALPHA-AMYLASE"/>
    <property type="match status" value="1"/>
</dbReference>
<dbReference type="CDD" id="cd11318">
    <property type="entry name" value="AmyAc_bac_fung_AmyA"/>
    <property type="match status" value="1"/>
</dbReference>
<name>A0A951U5C9_9CYAN</name>
<feature type="binding site" evidence="8">
    <location>
        <position position="106"/>
    </location>
    <ligand>
        <name>Ca(2+)</name>
        <dbReference type="ChEBI" id="CHEBI:29108"/>
        <label>1</label>
    </ligand>
</feature>
<dbReference type="SUPFAM" id="SSF51011">
    <property type="entry name" value="Glycosyl hydrolase domain"/>
    <property type="match status" value="1"/>
</dbReference>
<keyword evidence="3 8" id="KW-0479">Metal-binding</keyword>
<proteinExistence type="inferred from homology"/>